<keyword evidence="4" id="KW-0679">Respiratory chain</keyword>
<dbReference type="EMBL" id="CM010723">
    <property type="protein sequence ID" value="RZC76655.1"/>
    <property type="molecule type" value="Genomic_DNA"/>
</dbReference>
<gene>
    <name evidence="13" type="ORF">C5167_000765</name>
</gene>
<keyword evidence="9" id="KW-0496">Mitochondrion</keyword>
<accession>A0A4Y7KXK0</accession>
<dbReference type="GO" id="GO:0005743">
    <property type="term" value="C:mitochondrial inner membrane"/>
    <property type="evidence" value="ECO:0007669"/>
    <property type="project" value="UniProtKB-SubCell"/>
</dbReference>
<dbReference type="AlphaFoldDB" id="A0A4Y7KXK0"/>
<dbReference type="PANTHER" id="PTHR12980:SF0">
    <property type="entry name" value="CYTOCHROME B-C1 COMPLEX SUBUNIT 9"/>
    <property type="match status" value="1"/>
</dbReference>
<dbReference type="FunFam" id="1.20.5.260:FF:000002">
    <property type="entry name" value="cytochrome b-c1 complex subunit 9"/>
    <property type="match status" value="1"/>
</dbReference>
<comment type="subcellular location">
    <subcellularLocation>
        <location evidence="1">Mitochondrion inner membrane</location>
        <topology evidence="1">Single-pass membrane protein</topology>
    </subcellularLocation>
</comment>
<keyword evidence="8" id="KW-1133">Transmembrane helix</keyword>
<evidence type="ECO:0000313" key="13">
    <source>
        <dbReference type="EMBL" id="RZC76655.1"/>
    </source>
</evidence>
<proteinExistence type="inferred from homology"/>
<evidence type="ECO:0000256" key="4">
    <source>
        <dbReference type="ARBA" id="ARBA00022660"/>
    </source>
</evidence>
<keyword evidence="14" id="KW-1185">Reference proteome</keyword>
<dbReference type="InterPro" id="IPR036656">
    <property type="entry name" value="QCR9_sf"/>
</dbReference>
<dbReference type="Gene3D" id="1.20.5.260">
    <property type="entry name" value="Cytochrome b-c1 complex subunit 9"/>
    <property type="match status" value="1"/>
</dbReference>
<evidence type="ECO:0000256" key="1">
    <source>
        <dbReference type="ARBA" id="ARBA00004434"/>
    </source>
</evidence>
<protein>
    <recommendedName>
        <fullName evidence="11">Complex III subunit 9</fullName>
    </recommendedName>
    <alternativeName>
        <fullName evidence="12">Complex III subunit X</fullName>
    </alternativeName>
</protein>
<evidence type="ECO:0000256" key="5">
    <source>
        <dbReference type="ARBA" id="ARBA00022692"/>
    </source>
</evidence>
<dbReference type="Gramene" id="RZC76655">
    <property type="protein sequence ID" value="RZC76655"/>
    <property type="gene ID" value="C5167_000765"/>
</dbReference>
<evidence type="ECO:0000256" key="8">
    <source>
        <dbReference type="ARBA" id="ARBA00022989"/>
    </source>
</evidence>
<keyword evidence="3" id="KW-0813">Transport</keyword>
<dbReference type="SUPFAM" id="SSF81514">
    <property type="entry name" value="Subunit X (non-heme 7 kDa protein) of cytochrome bc1 complex (Ubiquinol-cytochrome c reductase)"/>
    <property type="match status" value="1"/>
</dbReference>
<keyword evidence="5" id="KW-0812">Transmembrane</keyword>
<comment type="similarity">
    <text evidence="2">Belongs to the UQCR10/QCR9 family.</text>
</comment>
<evidence type="ECO:0000256" key="11">
    <source>
        <dbReference type="ARBA" id="ARBA00044247"/>
    </source>
</evidence>
<evidence type="ECO:0000256" key="6">
    <source>
        <dbReference type="ARBA" id="ARBA00022792"/>
    </source>
</evidence>
<dbReference type="GO" id="GO:0045275">
    <property type="term" value="C:respiratory chain complex III"/>
    <property type="evidence" value="ECO:0007669"/>
    <property type="project" value="InterPro"/>
</dbReference>
<keyword evidence="6" id="KW-0999">Mitochondrion inner membrane</keyword>
<evidence type="ECO:0000256" key="3">
    <source>
        <dbReference type="ARBA" id="ARBA00022448"/>
    </source>
</evidence>
<sequence>MESILKKPSPKTGGFYESAYKLFMRRNSVYVTVIILGAFAGERAVDYGVKTLWENNNKGCKPLLRAEVRDDFSRSWSLRPIVPELTQTQQHSSRSLYHDIYAYICTQSYMHLSNLLKSCFGYFVEVDSSDGECVLKKRYEDISVLGQRPVEE</sequence>
<dbReference type="Pfam" id="PF05365">
    <property type="entry name" value="UCR_UQCRX_QCR9"/>
    <property type="match status" value="1"/>
</dbReference>
<evidence type="ECO:0000313" key="14">
    <source>
        <dbReference type="Proteomes" id="UP000316621"/>
    </source>
</evidence>
<evidence type="ECO:0000256" key="7">
    <source>
        <dbReference type="ARBA" id="ARBA00022982"/>
    </source>
</evidence>
<organism evidence="13 14">
    <name type="scientific">Papaver somniferum</name>
    <name type="common">Opium poppy</name>
    <dbReference type="NCBI Taxonomy" id="3469"/>
    <lineage>
        <taxon>Eukaryota</taxon>
        <taxon>Viridiplantae</taxon>
        <taxon>Streptophyta</taxon>
        <taxon>Embryophyta</taxon>
        <taxon>Tracheophyta</taxon>
        <taxon>Spermatophyta</taxon>
        <taxon>Magnoliopsida</taxon>
        <taxon>Ranunculales</taxon>
        <taxon>Papaveraceae</taxon>
        <taxon>Papaveroideae</taxon>
        <taxon>Papaver</taxon>
    </lineage>
</organism>
<dbReference type="GO" id="GO:0006122">
    <property type="term" value="P:mitochondrial electron transport, ubiquinol to cytochrome c"/>
    <property type="evidence" value="ECO:0007669"/>
    <property type="project" value="InterPro"/>
</dbReference>
<reference evidence="13 14" key="1">
    <citation type="journal article" date="2018" name="Science">
        <title>The opium poppy genome and morphinan production.</title>
        <authorList>
            <person name="Guo L."/>
            <person name="Winzer T."/>
            <person name="Yang X."/>
            <person name="Li Y."/>
            <person name="Ning Z."/>
            <person name="He Z."/>
            <person name="Teodor R."/>
            <person name="Lu Y."/>
            <person name="Bowser T.A."/>
            <person name="Graham I.A."/>
            <person name="Ye K."/>
        </authorList>
    </citation>
    <scope>NUCLEOTIDE SEQUENCE [LARGE SCALE GENOMIC DNA]</scope>
    <source>
        <strain evidence="14">cv. HN1</strain>
        <tissue evidence="13">Leaves</tissue>
    </source>
</reference>
<dbReference type="STRING" id="3469.A0A4Y7KXK0"/>
<dbReference type="InterPro" id="IPR008027">
    <property type="entry name" value="QCR9"/>
</dbReference>
<evidence type="ECO:0000256" key="9">
    <source>
        <dbReference type="ARBA" id="ARBA00023128"/>
    </source>
</evidence>
<evidence type="ECO:0000256" key="10">
    <source>
        <dbReference type="ARBA" id="ARBA00023136"/>
    </source>
</evidence>
<dbReference type="Proteomes" id="UP000316621">
    <property type="component" value="Chromosome 9"/>
</dbReference>
<keyword evidence="10" id="KW-0472">Membrane</keyword>
<evidence type="ECO:0000256" key="12">
    <source>
        <dbReference type="ARBA" id="ARBA00076299"/>
    </source>
</evidence>
<name>A0A4Y7KXK0_PAPSO</name>
<keyword evidence="7" id="KW-0249">Electron transport</keyword>
<dbReference type="PANTHER" id="PTHR12980">
    <property type="entry name" value="UBIQUINOL-CYTOCHROME C REDUCTASE COMPLEX, SUBUNIT X"/>
    <property type="match status" value="1"/>
</dbReference>
<evidence type="ECO:0000256" key="2">
    <source>
        <dbReference type="ARBA" id="ARBA00007856"/>
    </source>
</evidence>